<protein>
    <recommendedName>
        <fullName evidence="2">Wadjet protein JetD C-terminal domain-containing protein</fullName>
    </recommendedName>
</protein>
<feature type="region of interest" description="Disordered" evidence="1">
    <location>
        <begin position="112"/>
        <end position="144"/>
    </location>
</feature>
<reference evidence="3 4" key="1">
    <citation type="submission" date="2016-02" db="EMBL/GenBank/DDBJ databases">
        <title>Genome sequence of Marichromatium gracile YL-28, a purple sulfur bacterium.</title>
        <authorList>
            <person name="Zhao C."/>
            <person name="Hong X."/>
            <person name="Chen S."/>
            <person name="Yang S."/>
        </authorList>
    </citation>
    <scope>NUCLEOTIDE SEQUENCE [LARGE SCALE GENOMIC DNA]</scope>
    <source>
        <strain evidence="3 4">YL28</strain>
    </source>
</reference>
<gene>
    <name evidence="3" type="ORF">AY586_03995</name>
</gene>
<dbReference type="InterPro" id="IPR036078">
    <property type="entry name" value="Spo11/TopoVI_A_sf"/>
</dbReference>
<comment type="caution">
    <text evidence="3">The sequence shown here is derived from an EMBL/GenBank/DDBJ whole genome shotgun (WGS) entry which is preliminary data.</text>
</comment>
<evidence type="ECO:0000313" key="3">
    <source>
        <dbReference type="EMBL" id="KXX63868.1"/>
    </source>
</evidence>
<dbReference type="InterPro" id="IPR024534">
    <property type="entry name" value="JetD_C"/>
</dbReference>
<dbReference type="Pfam" id="PF09983">
    <property type="entry name" value="JetD_C"/>
    <property type="match status" value="1"/>
</dbReference>
<evidence type="ECO:0000259" key="2">
    <source>
        <dbReference type="Pfam" id="PF09983"/>
    </source>
</evidence>
<sequence>MWVSDNARLALLELLSRGSLKRRRTQLDAYDALAELPWTRATGRRDEIGMVEERRAELAGLIDRVWPAWRDVLVDLVAAGLPPTPEGYGRLLDIERAAALPELPDRINRRTAASLTASHSKASLSESRRGALGGTDTSHDGAIRLRPPAGLSARTVNGVIDLGGIAAVLGEVSIPERALVDGLAFEGEMRAVLLVENLGAWRDLSPPPGWLLAHVPGWDTATVGHMLNCIQGIPVVHFGDLDPNGVRIMLHLRKRVPNLKWFLPEFWFELIDVCGLQASWPQDLELDFAPAPVRVLAARGLWLEQERIVLDPRIPEALNAALIPDARDQCGFGSVEGP</sequence>
<dbReference type="SUPFAM" id="SSF56726">
    <property type="entry name" value="DNA topoisomerase IV, alpha subunit"/>
    <property type="match status" value="1"/>
</dbReference>
<keyword evidence="4" id="KW-1185">Reference proteome</keyword>
<organism evidence="3 4">
    <name type="scientific">Marichromatium gracile</name>
    <name type="common">Chromatium gracile</name>
    <dbReference type="NCBI Taxonomy" id="1048"/>
    <lineage>
        <taxon>Bacteria</taxon>
        <taxon>Pseudomonadati</taxon>
        <taxon>Pseudomonadota</taxon>
        <taxon>Gammaproteobacteria</taxon>
        <taxon>Chromatiales</taxon>
        <taxon>Chromatiaceae</taxon>
        <taxon>Marichromatium</taxon>
    </lineage>
</organism>
<accession>A0ABR5VDS4</accession>
<name>A0ABR5VDS4_MARGR</name>
<evidence type="ECO:0000313" key="4">
    <source>
        <dbReference type="Proteomes" id="UP000075766"/>
    </source>
</evidence>
<feature type="compositionally biased region" description="Polar residues" evidence="1">
    <location>
        <begin position="112"/>
        <end position="125"/>
    </location>
</feature>
<dbReference type="Proteomes" id="UP000075766">
    <property type="component" value="Unassembled WGS sequence"/>
</dbReference>
<dbReference type="EMBL" id="LSYU01000077">
    <property type="protein sequence ID" value="KXX63868.1"/>
    <property type="molecule type" value="Genomic_DNA"/>
</dbReference>
<evidence type="ECO:0000256" key="1">
    <source>
        <dbReference type="SAM" id="MobiDB-lite"/>
    </source>
</evidence>
<feature type="domain" description="Wadjet protein JetD C-terminal" evidence="2">
    <location>
        <begin position="185"/>
        <end position="260"/>
    </location>
</feature>
<proteinExistence type="predicted"/>